<sequence length="277" mass="31106">MESTATSDTNTATLFQISDDKYTASIELSNACREFYRSRIKAAEIARKKLECDSNFDKSDTGSNSSGANNHRVRKKTTIDIAMEQLRREMNSLMDQDLSLMKQLLILNETIEDLKVQRGYLSSRGSLPSSSCDLSESQWSVSETEMFESENELTNKYASPSTLSLNLEHKCHITSDFEDLINEANKKMCITKKFFERKNGDQSPTKTNAGVNSNSNSGSANNSVINNNNNNSNNNNNISSSSKNYFDNDFSKRAKHEEQNSFDSGIHETNFDSKITV</sequence>
<dbReference type="EMBL" id="OX597821">
    <property type="protein sequence ID" value="CAI9727169.1"/>
    <property type="molecule type" value="Genomic_DNA"/>
</dbReference>
<organism evidence="3 4">
    <name type="scientific">Octopus vulgaris</name>
    <name type="common">Common octopus</name>
    <dbReference type="NCBI Taxonomy" id="6645"/>
    <lineage>
        <taxon>Eukaryota</taxon>
        <taxon>Metazoa</taxon>
        <taxon>Spiralia</taxon>
        <taxon>Lophotrochozoa</taxon>
        <taxon>Mollusca</taxon>
        <taxon>Cephalopoda</taxon>
        <taxon>Coleoidea</taxon>
        <taxon>Octopodiformes</taxon>
        <taxon>Octopoda</taxon>
        <taxon>Incirrata</taxon>
        <taxon>Octopodidae</taxon>
        <taxon>Octopus</taxon>
    </lineage>
</organism>
<dbReference type="AlphaFoldDB" id="A0AA36B4G4"/>
<protein>
    <submittedName>
        <fullName evidence="3">Uncharacterized protein</fullName>
    </submittedName>
</protein>
<evidence type="ECO:0000256" key="2">
    <source>
        <dbReference type="SAM" id="MobiDB-lite"/>
    </source>
</evidence>
<dbReference type="InterPro" id="IPR039499">
    <property type="entry name" value="LURA1/LRA25"/>
</dbReference>
<dbReference type="Pfam" id="PF14854">
    <property type="entry name" value="LURAP"/>
    <property type="match status" value="1"/>
</dbReference>
<feature type="compositionally biased region" description="Basic and acidic residues" evidence="2">
    <location>
        <begin position="249"/>
        <end position="271"/>
    </location>
</feature>
<evidence type="ECO:0000313" key="3">
    <source>
        <dbReference type="EMBL" id="CAI9727169.1"/>
    </source>
</evidence>
<name>A0AA36B4G4_OCTVU</name>
<evidence type="ECO:0000313" key="4">
    <source>
        <dbReference type="Proteomes" id="UP001162480"/>
    </source>
</evidence>
<feature type="coiled-coil region" evidence="1">
    <location>
        <begin position="33"/>
        <end position="103"/>
    </location>
</feature>
<accession>A0AA36B4G4</accession>
<gene>
    <name evidence="3" type="ORF">OCTVUL_1B025417</name>
</gene>
<keyword evidence="4" id="KW-1185">Reference proteome</keyword>
<keyword evidence="1" id="KW-0175">Coiled coil</keyword>
<feature type="compositionally biased region" description="Low complexity" evidence="2">
    <location>
        <begin position="208"/>
        <end position="242"/>
    </location>
</feature>
<dbReference type="Proteomes" id="UP001162480">
    <property type="component" value="Chromosome 8"/>
</dbReference>
<evidence type="ECO:0000256" key="1">
    <source>
        <dbReference type="SAM" id="Coils"/>
    </source>
</evidence>
<reference evidence="3" key="1">
    <citation type="submission" date="2023-08" db="EMBL/GenBank/DDBJ databases">
        <authorList>
            <person name="Alioto T."/>
            <person name="Alioto T."/>
            <person name="Gomez Garrido J."/>
        </authorList>
    </citation>
    <scope>NUCLEOTIDE SEQUENCE</scope>
</reference>
<proteinExistence type="predicted"/>
<feature type="region of interest" description="Disordered" evidence="2">
    <location>
        <begin position="199"/>
        <end position="277"/>
    </location>
</feature>